<dbReference type="Pfam" id="PF00089">
    <property type="entry name" value="Trypsin"/>
    <property type="match status" value="1"/>
</dbReference>
<feature type="region of interest" description="Disordered" evidence="4">
    <location>
        <begin position="287"/>
        <end position="312"/>
    </location>
</feature>
<evidence type="ECO:0000256" key="2">
    <source>
        <dbReference type="ARBA" id="ARBA00023026"/>
    </source>
</evidence>
<keyword evidence="2" id="KW-0843">Virulence</keyword>
<dbReference type="SUPFAM" id="SSF50494">
    <property type="entry name" value="Trypsin-like serine proteases"/>
    <property type="match status" value="1"/>
</dbReference>
<dbReference type="InterPro" id="IPR018114">
    <property type="entry name" value="TRYPSIN_HIS"/>
</dbReference>
<dbReference type="AlphaFoldDB" id="A0A9N8H9F5"/>
<sequence length="393" mass="43990">MQQFLSLGLMIVPTLVLGESSALHQRQLIVNGHVAPFGRYPYFSTLEHYCGGSLIAPDVILTAGHCMPKHKYDVQPHVGRYTFHHHNNDTSMVVDIRAMDRHENWEAVGEDEMRWDYSLLYLKESILDVPYLQLNRNPNLPWPKQPLVAMGVGWTDPSDWNQDHKANTLREVELNYLPNEQCQWANNSHSVEEDDDDNDDEVTSYQGRLHRDHLCTTGGPNNERDACAYDSGSPIIIQGDSPEQDVLVALVSWGEGCADPDFPAVNARITAALNFIDQSVCQHSANPPPEFGCNNSSSSTEEPTPLTPPTQHGHSLGRAVIVLFLAAALYWLGQRIRSKCQDSNSVSWRPANKDHTDPEYTGETEYLYHSSPTSSSGSKESRSSYNAIEFLTV</sequence>
<dbReference type="EMBL" id="CAICTM010000203">
    <property type="protein sequence ID" value="CAB9504657.1"/>
    <property type="molecule type" value="Genomic_DNA"/>
</dbReference>
<dbReference type="PANTHER" id="PTHR24276">
    <property type="entry name" value="POLYSERASE-RELATED"/>
    <property type="match status" value="1"/>
</dbReference>
<name>A0A9N8H9F5_9STRA</name>
<evidence type="ECO:0000256" key="4">
    <source>
        <dbReference type="SAM" id="MobiDB-lite"/>
    </source>
</evidence>
<dbReference type="SMART" id="SM00020">
    <property type="entry name" value="Tryp_SPc"/>
    <property type="match status" value="1"/>
</dbReference>
<dbReference type="InterPro" id="IPR001314">
    <property type="entry name" value="Peptidase_S1A"/>
</dbReference>
<keyword evidence="8" id="KW-1185">Reference proteome</keyword>
<dbReference type="PANTHER" id="PTHR24276:SF91">
    <property type="entry name" value="AT26814P-RELATED"/>
    <property type="match status" value="1"/>
</dbReference>
<feature type="chain" id="PRO_5040141097" evidence="5">
    <location>
        <begin position="19"/>
        <end position="393"/>
    </location>
</feature>
<organism evidence="7 8">
    <name type="scientific">Seminavis robusta</name>
    <dbReference type="NCBI Taxonomy" id="568900"/>
    <lineage>
        <taxon>Eukaryota</taxon>
        <taxon>Sar</taxon>
        <taxon>Stramenopiles</taxon>
        <taxon>Ochrophyta</taxon>
        <taxon>Bacillariophyta</taxon>
        <taxon>Bacillariophyceae</taxon>
        <taxon>Bacillariophycidae</taxon>
        <taxon>Naviculales</taxon>
        <taxon>Naviculaceae</taxon>
        <taxon>Seminavis</taxon>
    </lineage>
</organism>
<dbReference type="InterPro" id="IPR009003">
    <property type="entry name" value="Peptidase_S1_PA"/>
</dbReference>
<evidence type="ECO:0000256" key="3">
    <source>
        <dbReference type="ARBA" id="ARBA00023157"/>
    </source>
</evidence>
<accession>A0A9N8H9F5</accession>
<feature type="signal peptide" evidence="5">
    <location>
        <begin position="1"/>
        <end position="18"/>
    </location>
</feature>
<dbReference type="PRINTS" id="PR00722">
    <property type="entry name" value="CHYMOTRYPSIN"/>
</dbReference>
<keyword evidence="5" id="KW-0732">Signal</keyword>
<evidence type="ECO:0000313" key="8">
    <source>
        <dbReference type="Proteomes" id="UP001153069"/>
    </source>
</evidence>
<comment type="similarity">
    <text evidence="1">Belongs to the peptidase S1 family.</text>
</comment>
<comment type="caution">
    <text evidence="7">The sequence shown here is derived from an EMBL/GenBank/DDBJ whole genome shotgun (WGS) entry which is preliminary data.</text>
</comment>
<dbReference type="GO" id="GO:0006508">
    <property type="term" value="P:proteolysis"/>
    <property type="evidence" value="ECO:0007669"/>
    <property type="project" value="InterPro"/>
</dbReference>
<evidence type="ECO:0000256" key="1">
    <source>
        <dbReference type="ARBA" id="ARBA00007664"/>
    </source>
</evidence>
<proteinExistence type="inferred from homology"/>
<dbReference type="CDD" id="cd00190">
    <property type="entry name" value="Tryp_SPc"/>
    <property type="match status" value="1"/>
</dbReference>
<dbReference type="OrthoDB" id="126896at2759"/>
<dbReference type="InterPro" id="IPR001254">
    <property type="entry name" value="Trypsin_dom"/>
</dbReference>
<feature type="domain" description="Peptidase S1" evidence="6">
    <location>
        <begin position="29"/>
        <end position="281"/>
    </location>
</feature>
<dbReference type="Gene3D" id="2.40.10.10">
    <property type="entry name" value="Trypsin-like serine proteases"/>
    <property type="match status" value="1"/>
</dbReference>
<dbReference type="PROSITE" id="PS50240">
    <property type="entry name" value="TRYPSIN_DOM"/>
    <property type="match status" value="1"/>
</dbReference>
<dbReference type="InterPro" id="IPR043504">
    <property type="entry name" value="Peptidase_S1_PA_chymotrypsin"/>
</dbReference>
<evidence type="ECO:0000313" key="7">
    <source>
        <dbReference type="EMBL" id="CAB9504657.1"/>
    </source>
</evidence>
<dbReference type="GO" id="GO:0004252">
    <property type="term" value="F:serine-type endopeptidase activity"/>
    <property type="evidence" value="ECO:0007669"/>
    <property type="project" value="InterPro"/>
</dbReference>
<dbReference type="PROSITE" id="PS00134">
    <property type="entry name" value="TRYPSIN_HIS"/>
    <property type="match status" value="1"/>
</dbReference>
<evidence type="ECO:0000259" key="6">
    <source>
        <dbReference type="PROSITE" id="PS50240"/>
    </source>
</evidence>
<dbReference type="InterPro" id="IPR050430">
    <property type="entry name" value="Peptidase_S1"/>
</dbReference>
<dbReference type="Proteomes" id="UP001153069">
    <property type="component" value="Unassembled WGS sequence"/>
</dbReference>
<protein>
    <submittedName>
        <fullName evidence="7">Tryptase beta-2</fullName>
    </submittedName>
</protein>
<reference evidence="7" key="1">
    <citation type="submission" date="2020-06" db="EMBL/GenBank/DDBJ databases">
        <authorList>
            <consortium name="Plant Systems Biology data submission"/>
        </authorList>
    </citation>
    <scope>NUCLEOTIDE SEQUENCE</scope>
    <source>
        <strain evidence="7">D6</strain>
    </source>
</reference>
<gene>
    <name evidence="7" type="ORF">SEMRO_204_G085910.1</name>
</gene>
<evidence type="ECO:0000256" key="5">
    <source>
        <dbReference type="SAM" id="SignalP"/>
    </source>
</evidence>
<keyword evidence="3" id="KW-1015">Disulfide bond</keyword>